<feature type="region of interest" description="Disordered" evidence="1">
    <location>
        <begin position="23"/>
        <end position="57"/>
    </location>
</feature>
<proteinExistence type="predicted"/>
<evidence type="ECO:0000313" key="3">
    <source>
        <dbReference type="EMBL" id="ULN54146.1"/>
    </source>
</evidence>
<feature type="chain" id="PRO_5047429225" description="Lipoprotein LppI" evidence="2">
    <location>
        <begin position="23"/>
        <end position="225"/>
    </location>
</feature>
<sequence length="225" mass="23197">MRLVVLVAVVALSAGCSQTITGQPEETTATTTSSSAAESSPVPSRTRADPAEPPSAGAPVAAVIAWVETGRRADTAAFHTATRGEDTHDLGEDIAFTSGTTRCMTAAHYAENTLVCLVDLTDPPPQPEAVYGEWKPGWVDYDGASLQIGSVHGDPGPFGKGEGAELPDGQTLAFGDYRCRPAPAGVFCVDYAHQSAVRLAPDGVDPFGCLQPAPAPEGVGVKFAC</sequence>
<accession>A0ABY3U852</accession>
<gene>
    <name evidence="3" type="ORF">MIU77_07750</name>
</gene>
<feature type="signal peptide" evidence="2">
    <location>
        <begin position="1"/>
        <end position="22"/>
    </location>
</feature>
<name>A0ABY3U852_9MYCO</name>
<reference evidence="3" key="1">
    <citation type="submission" date="2022-08" db="EMBL/GenBank/DDBJ databases">
        <title>Complete genome sequence of 14 non-tuberculosis mycobacteria type-strains.</title>
        <authorList>
            <person name="Igarashi Y."/>
            <person name="Osugi A."/>
            <person name="Mitarai S."/>
        </authorList>
    </citation>
    <scope>NUCLEOTIDE SEQUENCE</scope>
    <source>
        <strain evidence="3">DSM 45575</strain>
    </source>
</reference>
<evidence type="ECO:0008006" key="5">
    <source>
        <dbReference type="Google" id="ProtNLM"/>
    </source>
</evidence>
<keyword evidence="4" id="KW-1185">Reference proteome</keyword>
<evidence type="ECO:0000256" key="1">
    <source>
        <dbReference type="SAM" id="MobiDB-lite"/>
    </source>
</evidence>
<dbReference type="Proteomes" id="UP001055200">
    <property type="component" value="Chromosome"/>
</dbReference>
<dbReference type="PROSITE" id="PS51257">
    <property type="entry name" value="PROKAR_LIPOPROTEIN"/>
    <property type="match status" value="1"/>
</dbReference>
<evidence type="ECO:0000313" key="4">
    <source>
        <dbReference type="Proteomes" id="UP001055200"/>
    </source>
</evidence>
<feature type="compositionally biased region" description="Low complexity" evidence="1">
    <location>
        <begin position="25"/>
        <end position="40"/>
    </location>
</feature>
<dbReference type="RefSeq" id="WP_240172346.1">
    <property type="nucleotide sequence ID" value="NZ_CP092365.1"/>
</dbReference>
<organism evidence="3 4">
    <name type="scientific">Mycolicibacillus parakoreensis</name>
    <dbReference type="NCBI Taxonomy" id="1069221"/>
    <lineage>
        <taxon>Bacteria</taxon>
        <taxon>Bacillati</taxon>
        <taxon>Actinomycetota</taxon>
        <taxon>Actinomycetes</taxon>
        <taxon>Mycobacteriales</taxon>
        <taxon>Mycobacteriaceae</taxon>
        <taxon>Mycolicibacillus</taxon>
    </lineage>
</organism>
<protein>
    <recommendedName>
        <fullName evidence="5">Lipoprotein LppI</fullName>
    </recommendedName>
</protein>
<evidence type="ECO:0000256" key="2">
    <source>
        <dbReference type="SAM" id="SignalP"/>
    </source>
</evidence>
<dbReference type="EMBL" id="CP092365">
    <property type="protein sequence ID" value="ULN54146.1"/>
    <property type="molecule type" value="Genomic_DNA"/>
</dbReference>
<keyword evidence="2" id="KW-0732">Signal</keyword>